<protein>
    <recommendedName>
        <fullName evidence="2">non-specific serine/threonine protein kinase</fullName>
        <ecNumber evidence="2">2.7.11.1</ecNumber>
    </recommendedName>
</protein>
<evidence type="ECO:0000256" key="12">
    <source>
        <dbReference type="ARBA" id="ARBA00022840"/>
    </source>
</evidence>
<dbReference type="InterPro" id="IPR021720">
    <property type="entry name" value="Malectin_dom"/>
</dbReference>
<keyword evidence="21" id="KW-1185">Reference proteome</keyword>
<dbReference type="PANTHER" id="PTHR48006:SF81">
    <property type="entry name" value="PROTEIN KINASE DOMAIN-CONTAINING PROTEIN"/>
    <property type="match status" value="1"/>
</dbReference>
<keyword evidence="6" id="KW-0808">Transferase</keyword>
<organism evidence="20 21">
    <name type="scientific">Zostera marina</name>
    <name type="common">Eelgrass</name>
    <dbReference type="NCBI Taxonomy" id="29655"/>
    <lineage>
        <taxon>Eukaryota</taxon>
        <taxon>Viridiplantae</taxon>
        <taxon>Streptophyta</taxon>
        <taxon>Embryophyta</taxon>
        <taxon>Tracheophyta</taxon>
        <taxon>Spermatophyta</taxon>
        <taxon>Magnoliopsida</taxon>
        <taxon>Liliopsida</taxon>
        <taxon>Zosteraceae</taxon>
        <taxon>Zostera</taxon>
    </lineage>
</organism>
<evidence type="ECO:0000256" key="3">
    <source>
        <dbReference type="ARBA" id="ARBA00022527"/>
    </source>
</evidence>
<dbReference type="GO" id="GO:0009791">
    <property type="term" value="P:post-embryonic development"/>
    <property type="evidence" value="ECO:0007669"/>
    <property type="project" value="UniProtKB-ARBA"/>
</dbReference>
<dbReference type="GO" id="GO:0004674">
    <property type="term" value="F:protein serine/threonine kinase activity"/>
    <property type="evidence" value="ECO:0007669"/>
    <property type="project" value="UniProtKB-KW"/>
</dbReference>
<dbReference type="InterPro" id="IPR008271">
    <property type="entry name" value="Ser/Thr_kinase_AS"/>
</dbReference>
<keyword evidence="10" id="KW-0547">Nucleotide-binding</keyword>
<evidence type="ECO:0000259" key="19">
    <source>
        <dbReference type="PROSITE" id="PS50011"/>
    </source>
</evidence>
<dbReference type="FunFam" id="1.10.510.10:FF:000044">
    <property type="entry name" value="Putative LRR receptor-like serine/threonine-protein kinase"/>
    <property type="match status" value="1"/>
</dbReference>
<dbReference type="SUPFAM" id="SSF56112">
    <property type="entry name" value="Protein kinase-like (PK-like)"/>
    <property type="match status" value="1"/>
</dbReference>
<evidence type="ECO:0000256" key="16">
    <source>
        <dbReference type="ARBA" id="ARBA00023180"/>
    </source>
</evidence>
<dbReference type="GO" id="GO:0051707">
    <property type="term" value="P:response to other organism"/>
    <property type="evidence" value="ECO:0007669"/>
    <property type="project" value="UniProtKB-ARBA"/>
</dbReference>
<evidence type="ECO:0000256" key="5">
    <source>
        <dbReference type="ARBA" id="ARBA00022614"/>
    </source>
</evidence>
<dbReference type="InterPro" id="IPR032675">
    <property type="entry name" value="LRR_dom_sf"/>
</dbReference>
<sequence>MQNAATLAQIRKLQSSELCRRQRRCSLNSDMLFLVLLLLMCFQNSIAQKPPGTLPSQEIEALKRIASKLKIGFWDFKVNPCSGLNKWFLNTTDEDDKTANKLKCSDPDVNNTAHVVDILLKSQNLTGVLPTEFAHLKSLIQLDLTRNYISGPIPPEWGSLPQLFNLSLGGNHISGKIPEEIGNITTLNSLVLENNLLDGSIPDVFGGMANLTRLIISGNDFTGELPISMGKLTNLADLRIDGSGISGKIPSFIGNFKKLGRLHMQGTSLNGPFPPEFQELVELFQLLVSDMNLVRFPPLQKMSKLNSLTLRNCSLADRLPEYIGEMTELEYLDLSFNHFSGVIPKSYQKLKLSIKNLYVTSNNLSGAIPNWIIRHNDIIDLSYNNFNESQGRENCEQKIGTRVNVFASRSSSKNINVNPCFKEKFPCPNGKLKNTQVFINCGGPKVTIRGNEYEADQANYGASTFYLSPTGKWGFSSTGDYFNQPIGITLINDYATKIKPGMKIISNKEDVELYNDARISPNSLTYFGLCLKKGNYTIILYFGEIIFSNDQSYLNSGRRIFDVSIQGETVLKDFNIGIGKSVVKNFSRWVDSGTLEIRFRWSGKGSNSLLEKGVYGPLISAISVESSDAYPESKKSRIILILASTIASFCVVLLISILLWSHYRKRSNTDNELENEDISSSTTQLSLKTISSATRNFHDENKIGEGGFGPVYKGILPEGTRIAVKKLSSFSNQGNREFINEIGLISALQHPNLVKILGCCSEKDQLLLVYEYMENNSLRHVLLGPERTSFKLNWVTRCNIVLGIAKGLAYLHEGSRIKILHRDIKSTNVLLDKNLNAKISDFGLAKLYDDRRSHISTRIAGTRGYMAPEYAMWGHLTNKTDVYSFGIVLLEVISGKYNVIDLPDKECIIYLPDWARDLQKSGNLLQLVDQNLGSEYSQQEAIKMIELGLLCVNTTSAIRPSMSKVVSVLEGGDFVDHEPSSLMKQETKNQDHDYSISNGSTSIIRSFIKDLPR</sequence>
<dbReference type="Pfam" id="PF07714">
    <property type="entry name" value="PK_Tyr_Ser-Thr"/>
    <property type="match status" value="1"/>
</dbReference>
<keyword evidence="16" id="KW-0325">Glycoprotein</keyword>
<dbReference type="SUPFAM" id="SSF52058">
    <property type="entry name" value="L domain-like"/>
    <property type="match status" value="1"/>
</dbReference>
<dbReference type="InterPro" id="IPR001245">
    <property type="entry name" value="Ser-Thr/Tyr_kinase_cat_dom"/>
</dbReference>
<dbReference type="PROSITE" id="PS50011">
    <property type="entry name" value="PROTEIN_KINASE_DOM"/>
    <property type="match status" value="1"/>
</dbReference>
<dbReference type="FunFam" id="3.80.10.10:FF:000453">
    <property type="entry name" value="Leucine-rich receptor-like protein kinase family protein"/>
    <property type="match status" value="1"/>
</dbReference>
<dbReference type="Gene3D" id="3.80.10.10">
    <property type="entry name" value="Ribonuclease Inhibitor"/>
    <property type="match status" value="2"/>
</dbReference>
<dbReference type="InterPro" id="IPR000719">
    <property type="entry name" value="Prot_kinase_dom"/>
</dbReference>
<evidence type="ECO:0000256" key="1">
    <source>
        <dbReference type="ARBA" id="ARBA00004167"/>
    </source>
</evidence>
<dbReference type="PANTHER" id="PTHR48006">
    <property type="entry name" value="LEUCINE-RICH REPEAT-CONTAINING PROTEIN DDB_G0281931-RELATED"/>
    <property type="match status" value="1"/>
</dbReference>
<dbReference type="InterPro" id="IPR051824">
    <property type="entry name" value="LRR_Rcpt-Like_S/T_Kinase"/>
</dbReference>
<evidence type="ECO:0000256" key="8">
    <source>
        <dbReference type="ARBA" id="ARBA00022729"/>
    </source>
</evidence>
<feature type="chain" id="PRO_5005527211" description="non-specific serine/threonine protein kinase" evidence="18">
    <location>
        <begin position="48"/>
        <end position="1013"/>
    </location>
</feature>
<keyword evidence="12" id="KW-0067">ATP-binding</keyword>
<keyword evidence="15" id="KW-0675">Receptor</keyword>
<dbReference type="InterPro" id="IPR001611">
    <property type="entry name" value="Leu-rich_rpt"/>
</dbReference>
<dbReference type="CDD" id="cd14066">
    <property type="entry name" value="STKc_IRAK"/>
    <property type="match status" value="1"/>
</dbReference>
<keyword evidence="3" id="KW-0723">Serine/threonine-protein kinase</keyword>
<name>A0A0K9P1T2_ZOSMR</name>
<evidence type="ECO:0000256" key="17">
    <source>
        <dbReference type="SAM" id="Phobius"/>
    </source>
</evidence>
<feature type="signal peptide" evidence="18">
    <location>
        <begin position="1"/>
        <end position="47"/>
    </location>
</feature>
<dbReference type="GO" id="GO:0045088">
    <property type="term" value="P:regulation of innate immune response"/>
    <property type="evidence" value="ECO:0000318"/>
    <property type="project" value="GO_Central"/>
</dbReference>
<dbReference type="Pfam" id="PF11721">
    <property type="entry name" value="Malectin"/>
    <property type="match status" value="1"/>
</dbReference>
<dbReference type="EMBL" id="LFYR01001285">
    <property type="protein sequence ID" value="KMZ62948.1"/>
    <property type="molecule type" value="Genomic_DNA"/>
</dbReference>
<dbReference type="GO" id="GO:0006952">
    <property type="term" value="P:defense response"/>
    <property type="evidence" value="ECO:0007669"/>
    <property type="project" value="UniProtKB-ARBA"/>
</dbReference>
<evidence type="ECO:0000256" key="11">
    <source>
        <dbReference type="ARBA" id="ARBA00022777"/>
    </source>
</evidence>
<evidence type="ECO:0000256" key="2">
    <source>
        <dbReference type="ARBA" id="ARBA00012513"/>
    </source>
</evidence>
<keyword evidence="7 17" id="KW-0812">Transmembrane</keyword>
<reference evidence="21" key="1">
    <citation type="journal article" date="2016" name="Nature">
        <title>The genome of the seagrass Zostera marina reveals angiosperm adaptation to the sea.</title>
        <authorList>
            <person name="Olsen J.L."/>
            <person name="Rouze P."/>
            <person name="Verhelst B."/>
            <person name="Lin Y.-C."/>
            <person name="Bayer T."/>
            <person name="Collen J."/>
            <person name="Dattolo E."/>
            <person name="De Paoli E."/>
            <person name="Dittami S."/>
            <person name="Maumus F."/>
            <person name="Michel G."/>
            <person name="Kersting A."/>
            <person name="Lauritano C."/>
            <person name="Lohaus R."/>
            <person name="Toepel M."/>
            <person name="Tonon T."/>
            <person name="Vanneste K."/>
            <person name="Amirebrahimi M."/>
            <person name="Brakel J."/>
            <person name="Bostroem C."/>
            <person name="Chovatia M."/>
            <person name="Grimwood J."/>
            <person name="Jenkins J.W."/>
            <person name="Jueterbock A."/>
            <person name="Mraz A."/>
            <person name="Stam W.T."/>
            <person name="Tice H."/>
            <person name="Bornberg-Bauer E."/>
            <person name="Green P.J."/>
            <person name="Pearson G.A."/>
            <person name="Procaccini G."/>
            <person name="Duarte C.M."/>
            <person name="Schmutz J."/>
            <person name="Reusch T.B.H."/>
            <person name="Van de Peer Y."/>
        </authorList>
    </citation>
    <scope>NUCLEOTIDE SEQUENCE [LARGE SCALE GENOMIC DNA]</scope>
    <source>
        <strain evidence="21">cv. Finnish</strain>
    </source>
</reference>
<evidence type="ECO:0000256" key="18">
    <source>
        <dbReference type="SAM" id="SignalP"/>
    </source>
</evidence>
<keyword evidence="9" id="KW-0677">Repeat</keyword>
<dbReference type="SMART" id="SM00220">
    <property type="entry name" value="S_TKc"/>
    <property type="match status" value="1"/>
</dbReference>
<evidence type="ECO:0000256" key="9">
    <source>
        <dbReference type="ARBA" id="ARBA00022737"/>
    </source>
</evidence>
<dbReference type="GO" id="GO:0016020">
    <property type="term" value="C:membrane"/>
    <property type="evidence" value="ECO:0007669"/>
    <property type="project" value="UniProtKB-SubCell"/>
</dbReference>
<dbReference type="PROSITE" id="PS00108">
    <property type="entry name" value="PROTEIN_KINASE_ST"/>
    <property type="match status" value="1"/>
</dbReference>
<dbReference type="Gene3D" id="3.30.200.20">
    <property type="entry name" value="Phosphorylase Kinase, domain 1"/>
    <property type="match status" value="1"/>
</dbReference>
<dbReference type="FunFam" id="2.60.120.430:FF:000004">
    <property type="entry name" value="Putative leucine-rich repeat receptor-like serine/threonine-protein kinase"/>
    <property type="match status" value="1"/>
</dbReference>
<proteinExistence type="predicted"/>
<dbReference type="FunFam" id="3.30.200.20:FF:000415">
    <property type="entry name" value="receptor-like serine/threonine-protein kinase NCRK"/>
    <property type="match status" value="1"/>
</dbReference>
<dbReference type="Pfam" id="PF24141">
    <property type="entry name" value="LRR_ComC"/>
    <property type="match status" value="1"/>
</dbReference>
<evidence type="ECO:0000256" key="4">
    <source>
        <dbReference type="ARBA" id="ARBA00022553"/>
    </source>
</evidence>
<keyword evidence="8 18" id="KW-0732">Signal</keyword>
<dbReference type="EC" id="2.7.11.1" evidence="2"/>
<dbReference type="AlphaFoldDB" id="A0A0K9P1T2"/>
<dbReference type="Gene3D" id="2.60.120.430">
    <property type="entry name" value="Galactose-binding lectin"/>
    <property type="match status" value="1"/>
</dbReference>
<dbReference type="Pfam" id="PF13855">
    <property type="entry name" value="LRR_8"/>
    <property type="match status" value="1"/>
</dbReference>
<evidence type="ECO:0000313" key="20">
    <source>
        <dbReference type="EMBL" id="KMZ62948.1"/>
    </source>
</evidence>
<comment type="subcellular location">
    <subcellularLocation>
        <location evidence="1">Membrane</location>
        <topology evidence="1">Single-pass membrane protein</topology>
    </subcellularLocation>
</comment>
<accession>A0A0K9P1T2</accession>
<evidence type="ECO:0000256" key="13">
    <source>
        <dbReference type="ARBA" id="ARBA00022989"/>
    </source>
</evidence>
<evidence type="ECO:0000256" key="10">
    <source>
        <dbReference type="ARBA" id="ARBA00022741"/>
    </source>
</evidence>
<dbReference type="InterPro" id="IPR057013">
    <property type="entry name" value="LRR_ComC"/>
</dbReference>
<dbReference type="STRING" id="29655.A0A0K9P1T2"/>
<evidence type="ECO:0000256" key="14">
    <source>
        <dbReference type="ARBA" id="ARBA00023136"/>
    </source>
</evidence>
<feature type="domain" description="Protein kinase" evidence="19">
    <location>
        <begin position="697"/>
        <end position="975"/>
    </location>
</feature>
<keyword evidence="5" id="KW-0433">Leucine-rich repeat</keyword>
<dbReference type="Pfam" id="PF00560">
    <property type="entry name" value="LRR_1"/>
    <property type="match status" value="1"/>
</dbReference>
<gene>
    <name evidence="20" type="ORF">ZOSMA_431G00050</name>
</gene>
<keyword evidence="14 17" id="KW-0472">Membrane</keyword>
<evidence type="ECO:0000313" key="21">
    <source>
        <dbReference type="Proteomes" id="UP000036987"/>
    </source>
</evidence>
<evidence type="ECO:0000256" key="15">
    <source>
        <dbReference type="ARBA" id="ARBA00023170"/>
    </source>
</evidence>
<dbReference type="InterPro" id="IPR011009">
    <property type="entry name" value="Kinase-like_dom_sf"/>
</dbReference>
<evidence type="ECO:0000256" key="6">
    <source>
        <dbReference type="ARBA" id="ARBA00022679"/>
    </source>
</evidence>
<evidence type="ECO:0000256" key="7">
    <source>
        <dbReference type="ARBA" id="ARBA00022692"/>
    </source>
</evidence>
<dbReference type="GO" id="GO:0005524">
    <property type="term" value="F:ATP binding"/>
    <property type="evidence" value="ECO:0007669"/>
    <property type="project" value="UniProtKB-KW"/>
</dbReference>
<feature type="transmembrane region" description="Helical" evidence="17">
    <location>
        <begin position="638"/>
        <end position="660"/>
    </location>
</feature>
<keyword evidence="4" id="KW-0597">Phosphoprotein</keyword>
<keyword evidence="13 17" id="KW-1133">Transmembrane helix</keyword>
<dbReference type="GO" id="GO:0004672">
    <property type="term" value="F:protein kinase activity"/>
    <property type="evidence" value="ECO:0000318"/>
    <property type="project" value="GO_Central"/>
</dbReference>
<dbReference type="OrthoDB" id="4062651at2759"/>
<dbReference type="Proteomes" id="UP000036987">
    <property type="component" value="Unassembled WGS sequence"/>
</dbReference>
<dbReference type="Gene3D" id="1.10.510.10">
    <property type="entry name" value="Transferase(Phosphotransferase) domain 1"/>
    <property type="match status" value="1"/>
</dbReference>
<comment type="caution">
    <text evidence="20">The sequence shown here is derived from an EMBL/GenBank/DDBJ whole genome shotgun (WGS) entry which is preliminary data.</text>
</comment>
<keyword evidence="11" id="KW-0418">Kinase</keyword>